<dbReference type="PANTHER" id="PTHR18929">
    <property type="entry name" value="PROTEIN DISULFIDE ISOMERASE"/>
    <property type="match status" value="1"/>
</dbReference>
<dbReference type="EMBL" id="MRZV01000167">
    <property type="protein sequence ID" value="PIK56699.1"/>
    <property type="molecule type" value="Genomic_DNA"/>
</dbReference>
<dbReference type="GO" id="GO:0005783">
    <property type="term" value="C:endoplasmic reticulum"/>
    <property type="evidence" value="ECO:0007669"/>
    <property type="project" value="TreeGrafter"/>
</dbReference>
<dbReference type="OrthoDB" id="427280at2759"/>
<proteinExistence type="inferred from homology"/>
<protein>
    <submittedName>
        <fullName evidence="2">Uncharacterized protein</fullName>
    </submittedName>
</protein>
<dbReference type="GO" id="GO:0006457">
    <property type="term" value="P:protein folding"/>
    <property type="evidence" value="ECO:0007669"/>
    <property type="project" value="TreeGrafter"/>
</dbReference>
<dbReference type="GO" id="GO:0034976">
    <property type="term" value="P:response to endoplasmic reticulum stress"/>
    <property type="evidence" value="ECO:0007669"/>
    <property type="project" value="TreeGrafter"/>
</dbReference>
<dbReference type="AlphaFoldDB" id="A0A2G8L8W4"/>
<dbReference type="FunFam" id="3.40.30.10:FF:000076">
    <property type="entry name" value="Protein disulfide-isomerase A4"/>
    <property type="match status" value="1"/>
</dbReference>
<dbReference type="GO" id="GO:0009986">
    <property type="term" value="C:cell surface"/>
    <property type="evidence" value="ECO:0007669"/>
    <property type="project" value="TreeGrafter"/>
</dbReference>
<sequence>MPSWCYTQLVLCPVGISHRAPITLYTDPFEGGIAKYMRQMAKPTSVELTTMKEVKDYIDYLDDLSVVGFFSGEDDPMYQLYVDTANAITRSIGSVIPSWKKLASSMKYLPATLFSSFQEADATEDDLTAFYLKHNRPLVGQLTQQNLGTRYKNTTNVMVFYTVDWSHDYRKDTQFWRHRILEVASDPEYKDYTFAIADEDEFGKFLVDLGLDDSGNEINVGLYDTKKRYAMDTDDEFSVEGLREFLQDFKDGNLKPVIKSQPKPKDNDGPVRIIVGNTFDKEVRQTEKNVSLRFTRLGAATVRSWNPFTRSSVKSTRIRTASSSLRSTVLQTTCQWRYKQRAFPPYS</sequence>
<dbReference type="STRING" id="307972.A0A2G8L8W4"/>
<dbReference type="InterPro" id="IPR036249">
    <property type="entry name" value="Thioredoxin-like_sf"/>
</dbReference>
<reference evidence="2 3" key="1">
    <citation type="journal article" date="2017" name="PLoS Biol.">
        <title>The sea cucumber genome provides insights into morphological evolution and visceral regeneration.</title>
        <authorList>
            <person name="Zhang X."/>
            <person name="Sun L."/>
            <person name="Yuan J."/>
            <person name="Sun Y."/>
            <person name="Gao Y."/>
            <person name="Zhang L."/>
            <person name="Li S."/>
            <person name="Dai H."/>
            <person name="Hamel J.F."/>
            <person name="Liu C."/>
            <person name="Yu Y."/>
            <person name="Liu S."/>
            <person name="Lin W."/>
            <person name="Guo K."/>
            <person name="Jin S."/>
            <person name="Xu P."/>
            <person name="Storey K.B."/>
            <person name="Huan P."/>
            <person name="Zhang T."/>
            <person name="Zhou Y."/>
            <person name="Zhang J."/>
            <person name="Lin C."/>
            <person name="Li X."/>
            <person name="Xing L."/>
            <person name="Huo D."/>
            <person name="Sun M."/>
            <person name="Wang L."/>
            <person name="Mercier A."/>
            <person name="Li F."/>
            <person name="Yang H."/>
            <person name="Xiang J."/>
        </authorList>
    </citation>
    <scope>NUCLEOTIDE SEQUENCE [LARGE SCALE GENOMIC DNA]</scope>
    <source>
        <strain evidence="2">Shaxun</strain>
        <tissue evidence="2">Muscle</tissue>
    </source>
</reference>
<dbReference type="Pfam" id="PF13848">
    <property type="entry name" value="Thioredoxin_6"/>
    <property type="match status" value="1"/>
</dbReference>
<evidence type="ECO:0000256" key="1">
    <source>
        <dbReference type="ARBA" id="ARBA00006347"/>
    </source>
</evidence>
<dbReference type="SUPFAM" id="SSF52833">
    <property type="entry name" value="Thioredoxin-like"/>
    <property type="match status" value="2"/>
</dbReference>
<comment type="similarity">
    <text evidence="1">Belongs to the protein disulfide isomerase family.</text>
</comment>
<dbReference type="Gene3D" id="3.40.30.10">
    <property type="entry name" value="Glutaredoxin"/>
    <property type="match status" value="2"/>
</dbReference>
<name>A0A2G8L8W4_STIJA</name>
<accession>A0A2G8L8W4</accession>
<comment type="caution">
    <text evidence="2">The sequence shown here is derived from an EMBL/GenBank/DDBJ whole genome shotgun (WGS) entry which is preliminary data.</text>
</comment>
<keyword evidence="3" id="KW-1185">Reference proteome</keyword>
<organism evidence="2 3">
    <name type="scientific">Stichopus japonicus</name>
    <name type="common">Sea cucumber</name>
    <dbReference type="NCBI Taxonomy" id="307972"/>
    <lineage>
        <taxon>Eukaryota</taxon>
        <taxon>Metazoa</taxon>
        <taxon>Echinodermata</taxon>
        <taxon>Eleutherozoa</taxon>
        <taxon>Echinozoa</taxon>
        <taxon>Holothuroidea</taxon>
        <taxon>Aspidochirotacea</taxon>
        <taxon>Aspidochirotida</taxon>
        <taxon>Stichopodidae</taxon>
        <taxon>Apostichopus</taxon>
    </lineage>
</organism>
<gene>
    <name evidence="2" type="ORF">BSL78_06421</name>
</gene>
<dbReference type="Proteomes" id="UP000230750">
    <property type="component" value="Unassembled WGS sequence"/>
</dbReference>
<evidence type="ECO:0000313" key="2">
    <source>
        <dbReference type="EMBL" id="PIK56699.1"/>
    </source>
</evidence>
<dbReference type="PANTHER" id="PTHR18929:SF210">
    <property type="entry name" value="PROTEIN DISULFIDE-ISOMERASE A4"/>
    <property type="match status" value="1"/>
</dbReference>
<dbReference type="GO" id="GO:0003756">
    <property type="term" value="F:protein disulfide isomerase activity"/>
    <property type="evidence" value="ECO:0007669"/>
    <property type="project" value="TreeGrafter"/>
</dbReference>
<evidence type="ECO:0000313" key="3">
    <source>
        <dbReference type="Proteomes" id="UP000230750"/>
    </source>
</evidence>